<proteinExistence type="predicted"/>
<reference evidence="6 7" key="1">
    <citation type="journal article" date="2016" name="G3 (Bethesda)">
        <title>First Draft Assembly and Annotation of the Genome of a California Endemic Oak Quercus lobata Nee (Fagaceae).</title>
        <authorList>
            <person name="Sork V.L."/>
            <person name="Fitz-Gibbon S.T."/>
            <person name="Puiu D."/>
            <person name="Crepeau M."/>
            <person name="Gugger P.F."/>
            <person name="Sherman R."/>
            <person name="Stevens K."/>
            <person name="Langley C.H."/>
            <person name="Pellegrini M."/>
            <person name="Salzberg S.L."/>
        </authorList>
    </citation>
    <scope>NUCLEOTIDE SEQUENCE [LARGE SCALE GENOMIC DNA]</scope>
    <source>
        <strain evidence="6 7">cv. SW786</strain>
    </source>
</reference>
<dbReference type="InParanoid" id="A0A7N2LRU1"/>
<evidence type="ECO:0000256" key="3">
    <source>
        <dbReference type="ARBA" id="ARBA00022803"/>
    </source>
</evidence>
<evidence type="ECO:0000256" key="2">
    <source>
        <dbReference type="ARBA" id="ARBA00022737"/>
    </source>
</evidence>
<accession>A0A7N2LRU1</accession>
<comment type="subcellular location">
    <subcellularLocation>
        <location evidence="1">Nucleus</location>
    </subcellularLocation>
</comment>
<dbReference type="InterPro" id="IPR015943">
    <property type="entry name" value="WD40/YVTN_repeat-like_dom_sf"/>
</dbReference>
<keyword evidence="7" id="KW-1185">Reference proteome</keyword>
<evidence type="ECO:0000256" key="4">
    <source>
        <dbReference type="ARBA" id="ARBA00023054"/>
    </source>
</evidence>
<evidence type="ECO:0000313" key="7">
    <source>
        <dbReference type="Proteomes" id="UP000594261"/>
    </source>
</evidence>
<evidence type="ECO:0000256" key="1">
    <source>
        <dbReference type="ARBA" id="ARBA00004123"/>
    </source>
</evidence>
<dbReference type="PANTHER" id="PTHR36326:SF4">
    <property type="entry name" value="PROTEIN POLLENLESS 3-LIKE 1"/>
    <property type="match status" value="1"/>
</dbReference>
<dbReference type="InterPro" id="IPR044961">
    <property type="entry name" value="MS5/SDI1"/>
</dbReference>
<dbReference type="GO" id="GO:0005634">
    <property type="term" value="C:nucleus"/>
    <property type="evidence" value="ECO:0007669"/>
    <property type="project" value="UniProtKB-SubCell"/>
</dbReference>
<keyword evidence="4" id="KW-0175">Coiled coil</keyword>
<dbReference type="PANTHER" id="PTHR36326">
    <property type="entry name" value="PROTEIN POLLENLESS 3-LIKE 2"/>
    <property type="match status" value="1"/>
</dbReference>
<name>A0A7N2LRU1_QUELO</name>
<protein>
    <submittedName>
        <fullName evidence="6">Uncharacterized protein</fullName>
    </submittedName>
</protein>
<keyword evidence="5" id="KW-0539">Nucleus</keyword>
<keyword evidence="3" id="KW-0802">TPR repeat</keyword>
<dbReference type="EnsemblPlants" id="QL05p050602:mrna">
    <property type="protein sequence ID" value="QL05p050602:mrna"/>
    <property type="gene ID" value="QL05p050602"/>
</dbReference>
<evidence type="ECO:0000256" key="5">
    <source>
        <dbReference type="ARBA" id="ARBA00023242"/>
    </source>
</evidence>
<dbReference type="Proteomes" id="UP000594261">
    <property type="component" value="Chromosome 5"/>
</dbReference>
<organism evidence="6 7">
    <name type="scientific">Quercus lobata</name>
    <name type="common">Valley oak</name>
    <dbReference type="NCBI Taxonomy" id="97700"/>
    <lineage>
        <taxon>Eukaryota</taxon>
        <taxon>Viridiplantae</taxon>
        <taxon>Streptophyta</taxon>
        <taxon>Embryophyta</taxon>
        <taxon>Tracheophyta</taxon>
        <taxon>Spermatophyta</taxon>
        <taxon>Magnoliopsida</taxon>
        <taxon>eudicotyledons</taxon>
        <taxon>Gunneridae</taxon>
        <taxon>Pentapetalae</taxon>
        <taxon>rosids</taxon>
        <taxon>fabids</taxon>
        <taxon>Fagales</taxon>
        <taxon>Fagaceae</taxon>
        <taxon>Quercus</taxon>
    </lineage>
</organism>
<evidence type="ECO:0000313" key="6">
    <source>
        <dbReference type="EnsemblPlants" id="QL05p050602:mrna"/>
    </source>
</evidence>
<dbReference type="AlphaFoldDB" id="A0A7N2LRU1"/>
<dbReference type="Gramene" id="QL05p050602:mrna">
    <property type="protein sequence ID" value="QL05p050602:mrna"/>
    <property type="gene ID" value="QL05p050602"/>
</dbReference>
<dbReference type="EMBL" id="LRBV02000005">
    <property type="status" value="NOT_ANNOTATED_CDS"/>
    <property type="molecule type" value="Genomic_DNA"/>
</dbReference>
<sequence length="101" mass="11181">MLAARLTSASSFLVAKDSPTEFKRITSPLKYQTRCVAAFPDQQGLLIGSKKGNFLVLVCHNAGDLVDSALKDMAIVMKQLDRFDEAIEAIKSFRHLCLYDS</sequence>
<keyword evidence="2" id="KW-0677">Repeat</keyword>
<reference evidence="6" key="2">
    <citation type="submission" date="2021-01" db="UniProtKB">
        <authorList>
            <consortium name="EnsemblPlants"/>
        </authorList>
    </citation>
    <scope>IDENTIFICATION</scope>
</reference>
<dbReference type="Gene3D" id="2.130.10.10">
    <property type="entry name" value="YVTN repeat-like/Quinoprotein amine dehydrogenase"/>
    <property type="match status" value="1"/>
</dbReference>